<reference evidence="2" key="1">
    <citation type="submission" date="2020-03" db="EMBL/GenBank/DDBJ databases">
        <authorList>
            <person name="Weist P."/>
        </authorList>
    </citation>
    <scope>NUCLEOTIDE SEQUENCE</scope>
</reference>
<proteinExistence type="predicted"/>
<gene>
    <name evidence="2" type="ORF">PLEPLA_LOCUS9530</name>
</gene>
<dbReference type="AlphaFoldDB" id="A0A9N7TZG7"/>
<evidence type="ECO:0000313" key="2">
    <source>
        <dbReference type="EMBL" id="CAB1421643.1"/>
    </source>
</evidence>
<evidence type="ECO:0000313" key="3">
    <source>
        <dbReference type="Proteomes" id="UP001153269"/>
    </source>
</evidence>
<evidence type="ECO:0000256" key="1">
    <source>
        <dbReference type="SAM" id="MobiDB-lite"/>
    </source>
</evidence>
<sequence>MNLSDIIPLKSEAWIPPPSNRQATEGSIFVCQRMGLIYRFCQSSPFFFYLPQTEKQWGFFGGCSRIPPSGIFDEGLTADERLPRLLYRGVGAGLFSAEKSSPGRGFQGESLRALTRDAKNARNEARNEMNARKRVCAPGRSERWRHPEPGGGGRQPGQRAAGGGGEGPGGSGREGRHIPGNGRLQGPAAKLRIYSSRRL</sequence>
<protein>
    <submittedName>
        <fullName evidence="2">Uncharacterized protein</fullName>
    </submittedName>
</protein>
<dbReference type="EMBL" id="CADEAL010000536">
    <property type="protein sequence ID" value="CAB1421643.1"/>
    <property type="molecule type" value="Genomic_DNA"/>
</dbReference>
<dbReference type="Proteomes" id="UP001153269">
    <property type="component" value="Unassembled WGS sequence"/>
</dbReference>
<feature type="compositionally biased region" description="Gly residues" evidence="1">
    <location>
        <begin position="149"/>
        <end position="172"/>
    </location>
</feature>
<comment type="caution">
    <text evidence="2">The sequence shown here is derived from an EMBL/GenBank/DDBJ whole genome shotgun (WGS) entry which is preliminary data.</text>
</comment>
<feature type="compositionally biased region" description="Basic and acidic residues" evidence="1">
    <location>
        <begin position="117"/>
        <end position="131"/>
    </location>
</feature>
<name>A0A9N7TZG7_PLEPL</name>
<keyword evidence="3" id="KW-1185">Reference proteome</keyword>
<feature type="region of interest" description="Disordered" evidence="1">
    <location>
        <begin position="117"/>
        <end position="199"/>
    </location>
</feature>
<accession>A0A9N7TZG7</accession>
<organism evidence="2 3">
    <name type="scientific">Pleuronectes platessa</name>
    <name type="common">European plaice</name>
    <dbReference type="NCBI Taxonomy" id="8262"/>
    <lineage>
        <taxon>Eukaryota</taxon>
        <taxon>Metazoa</taxon>
        <taxon>Chordata</taxon>
        <taxon>Craniata</taxon>
        <taxon>Vertebrata</taxon>
        <taxon>Euteleostomi</taxon>
        <taxon>Actinopterygii</taxon>
        <taxon>Neopterygii</taxon>
        <taxon>Teleostei</taxon>
        <taxon>Neoteleostei</taxon>
        <taxon>Acanthomorphata</taxon>
        <taxon>Carangaria</taxon>
        <taxon>Pleuronectiformes</taxon>
        <taxon>Pleuronectoidei</taxon>
        <taxon>Pleuronectidae</taxon>
        <taxon>Pleuronectes</taxon>
    </lineage>
</organism>